<name>A0A2T0SPP6_9PSEU</name>
<accession>A0A2T0SPP6</accession>
<dbReference type="Proteomes" id="UP000239494">
    <property type="component" value="Unassembled WGS sequence"/>
</dbReference>
<evidence type="ECO:0000313" key="2">
    <source>
        <dbReference type="Proteomes" id="UP000239494"/>
    </source>
</evidence>
<dbReference type="AlphaFoldDB" id="A0A2T0SPP6"/>
<gene>
    <name evidence="1" type="ORF">CLV43_114302</name>
</gene>
<comment type="caution">
    <text evidence="1">The sequence shown here is derived from an EMBL/GenBank/DDBJ whole genome shotgun (WGS) entry which is preliminary data.</text>
</comment>
<keyword evidence="2" id="KW-1185">Reference proteome</keyword>
<proteinExistence type="predicted"/>
<protein>
    <submittedName>
        <fullName evidence="1">Uncharacterized protein</fullName>
    </submittedName>
</protein>
<organism evidence="1 2">
    <name type="scientific">Umezawaea tangerina</name>
    <dbReference type="NCBI Taxonomy" id="84725"/>
    <lineage>
        <taxon>Bacteria</taxon>
        <taxon>Bacillati</taxon>
        <taxon>Actinomycetota</taxon>
        <taxon>Actinomycetes</taxon>
        <taxon>Pseudonocardiales</taxon>
        <taxon>Pseudonocardiaceae</taxon>
        <taxon>Umezawaea</taxon>
    </lineage>
</organism>
<dbReference type="EMBL" id="PVTF01000014">
    <property type="protein sequence ID" value="PRY35384.1"/>
    <property type="molecule type" value="Genomic_DNA"/>
</dbReference>
<evidence type="ECO:0000313" key="1">
    <source>
        <dbReference type="EMBL" id="PRY35384.1"/>
    </source>
</evidence>
<reference evidence="1 2" key="1">
    <citation type="submission" date="2018-03" db="EMBL/GenBank/DDBJ databases">
        <title>Genomic Encyclopedia of Archaeal and Bacterial Type Strains, Phase II (KMG-II): from individual species to whole genera.</title>
        <authorList>
            <person name="Goeker M."/>
        </authorList>
    </citation>
    <scope>NUCLEOTIDE SEQUENCE [LARGE SCALE GENOMIC DNA]</scope>
    <source>
        <strain evidence="1 2">DSM 44720</strain>
    </source>
</reference>
<sequence length="339" mass="37563">MSISGTKQDVHFPPLQNGVDYLVDAVERLSGAPTPRDLKYAVLHLHAGVEVLLKYRLICEDWTLVLAEDSATATQQQYEAGQFRSIGAADAIKRLRKIDGITIGNGQRTAAAALDKLRNQLQHHGLTSTTEAVESQTSKVLGFILDFIDAYITPESHLTSADEQFLERSLPSIRSGLGSITSLVSGRMQRLHPALDGVTKTWCPDCGQPAVLLESDAVAAPVNIPAHVEPRCAFCTRRWESREEYFEDFLFDRLGLSWQDMAETGDSSVNCPECGKDMVAWYDPDTGLRSPAALGRCFNAECEEDFNDTCPRCSRYVWNENITEESHICSDCWDALVSD</sequence>